<keyword evidence="3" id="KW-1185">Reference proteome</keyword>
<sequence>MGFSWLLHVRQLGQRGLPALRIMYFSNVRMGVIQKRKALGQFQDKAEVTIYDRQLKDTHYSWAPWVAGGQMLIWLNFADFYWRYSMDKNEETGELTLAPMWKRAGITGIALVAGVSIGGGLLHFVSRSVARLKVVDRGAAVVFESYRISGRGIKKSKYPISTLFSRDTLYTGKGTQGVTKEGSPQYSLYPKEGAFPYIMNREGVFRDPKTLDLLFHKTYARKS</sequence>
<feature type="transmembrane region" description="Helical" evidence="1">
    <location>
        <begin position="104"/>
        <end position="125"/>
    </location>
</feature>
<dbReference type="EMBL" id="KZ303489">
    <property type="protein sequence ID" value="PIA18698.1"/>
    <property type="molecule type" value="Genomic_DNA"/>
</dbReference>
<dbReference type="OrthoDB" id="5950063at2759"/>
<evidence type="ECO:0008006" key="4">
    <source>
        <dbReference type="Google" id="ProtNLM"/>
    </source>
</evidence>
<dbReference type="Proteomes" id="UP000242474">
    <property type="component" value="Unassembled WGS sequence"/>
</dbReference>
<accession>A0A2G5BI50</accession>
<gene>
    <name evidence="2" type="ORF">COEREDRAFT_85153</name>
</gene>
<dbReference type="AlphaFoldDB" id="A0A2G5BI50"/>
<proteinExistence type="predicted"/>
<name>A0A2G5BI50_COERN</name>
<organism evidence="2 3">
    <name type="scientific">Coemansia reversa (strain ATCC 12441 / NRRL 1564)</name>
    <dbReference type="NCBI Taxonomy" id="763665"/>
    <lineage>
        <taxon>Eukaryota</taxon>
        <taxon>Fungi</taxon>
        <taxon>Fungi incertae sedis</taxon>
        <taxon>Zoopagomycota</taxon>
        <taxon>Kickxellomycotina</taxon>
        <taxon>Kickxellomycetes</taxon>
        <taxon>Kickxellales</taxon>
        <taxon>Kickxellaceae</taxon>
        <taxon>Coemansia</taxon>
    </lineage>
</organism>
<feature type="transmembrane region" description="Helical" evidence="1">
    <location>
        <begin position="62"/>
        <end position="84"/>
    </location>
</feature>
<evidence type="ECO:0000313" key="3">
    <source>
        <dbReference type="Proteomes" id="UP000242474"/>
    </source>
</evidence>
<evidence type="ECO:0000313" key="2">
    <source>
        <dbReference type="EMBL" id="PIA18698.1"/>
    </source>
</evidence>
<keyword evidence="1" id="KW-1133">Transmembrane helix</keyword>
<reference evidence="2 3" key="1">
    <citation type="journal article" date="2015" name="Genome Biol. Evol.">
        <title>Phylogenomic analyses indicate that early fungi evolved digesting cell walls of algal ancestors of land plants.</title>
        <authorList>
            <person name="Chang Y."/>
            <person name="Wang S."/>
            <person name="Sekimoto S."/>
            <person name="Aerts A.L."/>
            <person name="Choi C."/>
            <person name="Clum A."/>
            <person name="LaButti K.M."/>
            <person name="Lindquist E.A."/>
            <person name="Yee Ngan C."/>
            <person name="Ohm R.A."/>
            <person name="Salamov A.A."/>
            <person name="Grigoriev I.V."/>
            <person name="Spatafora J.W."/>
            <person name="Berbee M.L."/>
        </authorList>
    </citation>
    <scope>NUCLEOTIDE SEQUENCE [LARGE SCALE GENOMIC DNA]</scope>
    <source>
        <strain evidence="2 3">NRRL 1564</strain>
    </source>
</reference>
<protein>
    <recommendedName>
        <fullName evidence="4">Transmembrane protein 223</fullName>
    </recommendedName>
</protein>
<keyword evidence="1" id="KW-0812">Transmembrane</keyword>
<dbReference type="Pfam" id="PF06979">
    <property type="entry name" value="TMEM70"/>
    <property type="match status" value="1"/>
</dbReference>
<dbReference type="InterPro" id="IPR045325">
    <property type="entry name" value="TMEM70/TMEM186/TMEM223"/>
</dbReference>
<keyword evidence="1" id="KW-0472">Membrane</keyword>
<evidence type="ECO:0000256" key="1">
    <source>
        <dbReference type="SAM" id="Phobius"/>
    </source>
</evidence>